<dbReference type="AlphaFoldDB" id="A0A1D7V342"/>
<protein>
    <recommendedName>
        <fullName evidence="4">Lipoprotein</fullName>
    </recommendedName>
</protein>
<evidence type="ECO:0000256" key="1">
    <source>
        <dbReference type="SAM" id="SignalP"/>
    </source>
</evidence>
<feature type="chain" id="PRO_5009100481" description="Lipoprotein" evidence="1">
    <location>
        <begin position="30"/>
        <end position="202"/>
    </location>
</feature>
<dbReference type="SUPFAM" id="SSF82185">
    <property type="entry name" value="Histone H3 K4-specific methyltransferase SET7/9 N-terminal domain"/>
    <property type="match status" value="1"/>
</dbReference>
<evidence type="ECO:0000313" key="2">
    <source>
        <dbReference type="EMBL" id="AOP36255.1"/>
    </source>
</evidence>
<reference evidence="2 3" key="1">
    <citation type="submission" date="2016-04" db="EMBL/GenBank/DDBJ databases">
        <title>Complete genome seqeunce of Leptospira alstonii serovar Room22.</title>
        <authorList>
            <person name="Nally J.E."/>
            <person name="Bayles D.O."/>
            <person name="Hurley D."/>
            <person name="Fanning S."/>
            <person name="McMahon B.J."/>
            <person name="Arent Z."/>
        </authorList>
    </citation>
    <scope>NUCLEOTIDE SEQUENCE [LARGE SCALE GENOMIC DNA]</scope>
    <source>
        <strain evidence="2 3">GWTS #1</strain>
    </source>
</reference>
<accession>A0A1D7V342</accession>
<dbReference type="Gene3D" id="2.20.110.10">
    <property type="entry name" value="Histone H3 K4-specific methyltransferase SET7/9 N-terminal domain"/>
    <property type="match status" value="1"/>
</dbReference>
<evidence type="ECO:0008006" key="4">
    <source>
        <dbReference type="Google" id="ProtNLM"/>
    </source>
</evidence>
<dbReference type="KEGG" id="laj:A0128_19705"/>
<keyword evidence="3" id="KW-1185">Reference proteome</keyword>
<gene>
    <name evidence="2" type="ORF">A0128_19705</name>
</gene>
<feature type="signal peptide" evidence="1">
    <location>
        <begin position="1"/>
        <end position="29"/>
    </location>
</feature>
<dbReference type="Proteomes" id="UP000094197">
    <property type="component" value="Chromosome 2"/>
</dbReference>
<evidence type="ECO:0000313" key="3">
    <source>
        <dbReference type="Proteomes" id="UP000094197"/>
    </source>
</evidence>
<keyword evidence="1" id="KW-0732">Signal</keyword>
<organism evidence="2 3">
    <name type="scientific">Leptospira tipperaryensis</name>
    <dbReference type="NCBI Taxonomy" id="2564040"/>
    <lineage>
        <taxon>Bacteria</taxon>
        <taxon>Pseudomonadati</taxon>
        <taxon>Spirochaetota</taxon>
        <taxon>Spirochaetia</taxon>
        <taxon>Leptospirales</taxon>
        <taxon>Leptospiraceae</taxon>
        <taxon>Leptospira</taxon>
    </lineage>
</organism>
<name>A0A1D7V342_9LEPT</name>
<proteinExistence type="predicted"/>
<sequence>MEANKVSKKGSIVGIVFLFLVACPKPAKACTEFNSRGTCVTTEKMPDNTVVQKEFNREGKVIEESISYLNGSEIRKIFDPSGNIQNIIKYYNDNDVNNRRVIGNRDDERPSAVDKHAYFSGVKRRWIVENRVNEKLEGSYKEFDITGVLKIHLEFKNGKLNGEQKFENGESFFVFHMKNGELLETYTGAKHNVIRRIINDYW</sequence>
<dbReference type="PROSITE" id="PS51257">
    <property type="entry name" value="PROKAR_LIPOPROTEIN"/>
    <property type="match status" value="1"/>
</dbReference>
<dbReference type="EMBL" id="CP015218">
    <property type="protein sequence ID" value="AOP36255.1"/>
    <property type="molecule type" value="Genomic_DNA"/>
</dbReference>